<gene>
    <name evidence="2" type="ORF">C1SCF055_LOCUS25597</name>
</gene>
<keyword evidence="1" id="KW-0732">Signal</keyword>
<dbReference type="EMBL" id="CAMXCT010002624">
    <property type="protein sequence ID" value="CAI3999399.1"/>
    <property type="molecule type" value="Genomic_DNA"/>
</dbReference>
<keyword evidence="4" id="KW-1185">Reference proteome</keyword>
<evidence type="ECO:0000256" key="1">
    <source>
        <dbReference type="SAM" id="SignalP"/>
    </source>
</evidence>
<comment type="caution">
    <text evidence="2">The sequence shown here is derived from an EMBL/GenBank/DDBJ whole genome shotgun (WGS) entry which is preliminary data.</text>
</comment>
<reference evidence="3 4" key="2">
    <citation type="submission" date="2024-05" db="EMBL/GenBank/DDBJ databases">
        <authorList>
            <person name="Chen Y."/>
            <person name="Shah S."/>
            <person name="Dougan E. K."/>
            <person name="Thang M."/>
            <person name="Chan C."/>
        </authorList>
    </citation>
    <scope>NUCLEOTIDE SEQUENCE [LARGE SCALE GENOMIC DNA]</scope>
</reference>
<protein>
    <submittedName>
        <fullName evidence="3">Autophagy-related protein 18a</fullName>
    </submittedName>
</protein>
<evidence type="ECO:0000313" key="2">
    <source>
        <dbReference type="EMBL" id="CAI3999399.1"/>
    </source>
</evidence>
<evidence type="ECO:0000313" key="4">
    <source>
        <dbReference type="Proteomes" id="UP001152797"/>
    </source>
</evidence>
<organism evidence="2">
    <name type="scientific">Cladocopium goreaui</name>
    <dbReference type="NCBI Taxonomy" id="2562237"/>
    <lineage>
        <taxon>Eukaryota</taxon>
        <taxon>Sar</taxon>
        <taxon>Alveolata</taxon>
        <taxon>Dinophyceae</taxon>
        <taxon>Suessiales</taxon>
        <taxon>Symbiodiniaceae</taxon>
        <taxon>Cladocopium</taxon>
    </lineage>
</organism>
<dbReference type="EMBL" id="CAMXCT030002624">
    <property type="protein sequence ID" value="CAL4786711.1"/>
    <property type="molecule type" value="Genomic_DNA"/>
</dbReference>
<dbReference type="EMBL" id="CAMXCT020002624">
    <property type="protein sequence ID" value="CAL1152774.1"/>
    <property type="molecule type" value="Genomic_DNA"/>
</dbReference>
<sequence>MAAFAILFFPYLWSLVVSQDLDDPKKAWIKIQKTRHQPFVFHVVGPCDFLSPRQYKDACAADQYGFKGGSNCVSNDVASIVQLNVGQSSSITLTNPYEVAATGQSCDDHCGQRSCDVGKIRDVTATDLNDLAVQEFGVACSPPMTVYSTLPSSPSMVYFAPSSTSPSQVICFRNSAASSACEADPAPDPSLPGLLPQRVCYCMDSGGGVGDPHIRSLRGAHYTLLQQGVFIAWNFSKAVPASALPVAAPARGWQLLAAYAGDHFTTQGLLLLDRSGQSMEITAEDCSWHVKEKKSPWRKAQVELLSADGTTSLQVKKLHEKLGETKMLRSAILLKMMESGSDMKKIANLVVHCRPNDHLDFKIVMFQKSDINHVGGELGVAPDANHSYHFLFSKQGMMRMRADQEFKALPPCFEAPGSWVTLGGSPAGSAYLETKHQARTSLLETQSCGDAQKESARAICAKHLQETRHPQIFADCEYDLCHGGDESFAQSAAAFLSPLEESSA</sequence>
<dbReference type="OrthoDB" id="440653at2759"/>
<accession>A0A9P1CX79</accession>
<name>A0A9P1CX79_9DINO</name>
<proteinExistence type="predicted"/>
<dbReference type="AlphaFoldDB" id="A0A9P1CX79"/>
<reference evidence="2" key="1">
    <citation type="submission" date="2022-10" db="EMBL/GenBank/DDBJ databases">
        <authorList>
            <person name="Chen Y."/>
            <person name="Dougan E. K."/>
            <person name="Chan C."/>
            <person name="Rhodes N."/>
            <person name="Thang M."/>
        </authorList>
    </citation>
    <scope>NUCLEOTIDE SEQUENCE</scope>
</reference>
<feature type="signal peptide" evidence="1">
    <location>
        <begin position="1"/>
        <end position="18"/>
    </location>
</feature>
<feature type="chain" id="PRO_5043270848" evidence="1">
    <location>
        <begin position="19"/>
        <end position="504"/>
    </location>
</feature>
<evidence type="ECO:0000313" key="3">
    <source>
        <dbReference type="EMBL" id="CAL4786711.1"/>
    </source>
</evidence>
<dbReference type="Proteomes" id="UP001152797">
    <property type="component" value="Unassembled WGS sequence"/>
</dbReference>